<reference evidence="2" key="1">
    <citation type="submission" date="2023-06" db="EMBL/GenBank/DDBJ databases">
        <title>Male Hemibagrus guttatus genome.</title>
        <authorList>
            <person name="Bian C."/>
        </authorList>
    </citation>
    <scope>NUCLEOTIDE SEQUENCE</scope>
    <source>
        <strain evidence="2">Male_cb2023</strain>
        <tissue evidence="2">Muscle</tissue>
    </source>
</reference>
<feature type="compositionally biased region" description="Basic residues" evidence="1">
    <location>
        <begin position="1"/>
        <end position="10"/>
    </location>
</feature>
<dbReference type="EMBL" id="JAUCMX010000004">
    <property type="protein sequence ID" value="KAK3549316.1"/>
    <property type="molecule type" value="Genomic_DNA"/>
</dbReference>
<protein>
    <submittedName>
        <fullName evidence="2">Uncharacterized protein</fullName>
    </submittedName>
</protein>
<keyword evidence="3" id="KW-1185">Reference proteome</keyword>
<feature type="region of interest" description="Disordered" evidence="1">
    <location>
        <begin position="1"/>
        <end position="21"/>
    </location>
</feature>
<comment type="caution">
    <text evidence="2">The sequence shown here is derived from an EMBL/GenBank/DDBJ whole genome shotgun (WGS) entry which is preliminary data.</text>
</comment>
<evidence type="ECO:0000313" key="3">
    <source>
        <dbReference type="Proteomes" id="UP001274896"/>
    </source>
</evidence>
<proteinExistence type="predicted"/>
<organism evidence="2 3">
    <name type="scientific">Hemibagrus guttatus</name>
    <dbReference type="NCBI Taxonomy" id="175788"/>
    <lineage>
        <taxon>Eukaryota</taxon>
        <taxon>Metazoa</taxon>
        <taxon>Chordata</taxon>
        <taxon>Craniata</taxon>
        <taxon>Vertebrata</taxon>
        <taxon>Euteleostomi</taxon>
        <taxon>Actinopterygii</taxon>
        <taxon>Neopterygii</taxon>
        <taxon>Teleostei</taxon>
        <taxon>Ostariophysi</taxon>
        <taxon>Siluriformes</taxon>
        <taxon>Bagridae</taxon>
        <taxon>Hemibagrus</taxon>
    </lineage>
</organism>
<dbReference type="AlphaFoldDB" id="A0AAE0V920"/>
<name>A0AAE0V920_9TELE</name>
<sequence>MKNGKAKALSHHHDPVSTPSCPELILHPSMVLAQIRWDIKEEIQWAQTTEPPPSACPPSKLFVRPALHPSTWWIGRGRPQKNNHGSMQTTFWTPHWWRNSITSTPTDPLHDSGGALGIEHQEVFLEAGFVTSPPAPGCQREPLPEF</sequence>
<evidence type="ECO:0000313" key="2">
    <source>
        <dbReference type="EMBL" id="KAK3549316.1"/>
    </source>
</evidence>
<evidence type="ECO:0000256" key="1">
    <source>
        <dbReference type="SAM" id="MobiDB-lite"/>
    </source>
</evidence>
<dbReference type="Proteomes" id="UP001274896">
    <property type="component" value="Unassembled WGS sequence"/>
</dbReference>
<accession>A0AAE0V920</accession>
<gene>
    <name evidence="2" type="ORF">QTP70_034542</name>
</gene>